<name>A0A2N7RZI4_9MICC</name>
<organism evidence="1 2">
    <name type="scientific">Glutamicibacter arilaitensis</name>
    <dbReference type="NCBI Taxonomy" id="256701"/>
    <lineage>
        <taxon>Bacteria</taxon>
        <taxon>Bacillati</taxon>
        <taxon>Actinomycetota</taxon>
        <taxon>Actinomycetes</taxon>
        <taxon>Micrococcales</taxon>
        <taxon>Micrococcaceae</taxon>
        <taxon>Glutamicibacter</taxon>
    </lineage>
</organism>
<dbReference type="Proteomes" id="UP000235739">
    <property type="component" value="Unassembled WGS sequence"/>
</dbReference>
<protein>
    <submittedName>
        <fullName evidence="1">Uncharacterized protein</fullName>
    </submittedName>
</protein>
<evidence type="ECO:0000313" key="2">
    <source>
        <dbReference type="Proteomes" id="UP000235739"/>
    </source>
</evidence>
<dbReference type="EMBL" id="PNQX01000002">
    <property type="protein sequence ID" value="PMQ19300.1"/>
    <property type="molecule type" value="Genomic_DNA"/>
</dbReference>
<evidence type="ECO:0000313" key="1">
    <source>
        <dbReference type="EMBL" id="PMQ19300.1"/>
    </source>
</evidence>
<dbReference type="AlphaFoldDB" id="A0A2N7RZI4"/>
<accession>A0A2N7RZI4</accession>
<comment type="caution">
    <text evidence="1">The sequence shown here is derived from an EMBL/GenBank/DDBJ whole genome shotgun (WGS) entry which is preliminary data.</text>
</comment>
<proteinExistence type="predicted"/>
<gene>
    <name evidence="1" type="ORF">CIK84_11355</name>
</gene>
<sequence>MSTDELITRARKAIETGQPNLAQLYMRNAIEQTNQQRRELNPLGWQARQMAEGFKLIGDLLTQAGQGWMRFVESFGKPFASVSGIDRKTNYALVGPSK</sequence>
<reference evidence="1 2" key="1">
    <citation type="journal article" date="2017" name="Elife">
        <title>Extensive horizontal gene transfer in cheese-associated bacteria.</title>
        <authorList>
            <person name="Bonham K.S."/>
            <person name="Wolfe B.E."/>
            <person name="Dutton R.J."/>
        </authorList>
    </citation>
    <scope>NUCLEOTIDE SEQUENCE [LARGE SCALE GENOMIC DNA]</scope>
    <source>
        <strain evidence="1 2">JB182</strain>
    </source>
</reference>
<dbReference type="RefSeq" id="WP_102598527.1">
    <property type="nucleotide sequence ID" value="NZ_PNQX01000002.1"/>
</dbReference>